<proteinExistence type="predicted"/>
<organism evidence="2 3">
    <name type="scientific">Sulfidibacter corallicola</name>
    <dbReference type="NCBI Taxonomy" id="2818388"/>
    <lineage>
        <taxon>Bacteria</taxon>
        <taxon>Pseudomonadati</taxon>
        <taxon>Acidobacteriota</taxon>
        <taxon>Holophagae</taxon>
        <taxon>Acanthopleuribacterales</taxon>
        <taxon>Acanthopleuribacteraceae</taxon>
        <taxon>Sulfidibacter</taxon>
    </lineage>
</organism>
<dbReference type="KEGG" id="scor:J3U87_25390"/>
<dbReference type="Pfam" id="PF09694">
    <property type="entry name" value="Gcw_chp"/>
    <property type="match status" value="1"/>
</dbReference>
<dbReference type="RefSeq" id="WP_237378581.1">
    <property type="nucleotide sequence ID" value="NZ_CP071793.1"/>
</dbReference>
<dbReference type="EMBL" id="CP071793">
    <property type="protein sequence ID" value="QTD48932.1"/>
    <property type="molecule type" value="Genomic_DNA"/>
</dbReference>
<dbReference type="AlphaFoldDB" id="A0A8A4TIE7"/>
<dbReference type="InterPro" id="IPR010239">
    <property type="entry name" value="CHP02001"/>
</dbReference>
<evidence type="ECO:0000313" key="3">
    <source>
        <dbReference type="Proteomes" id="UP000663929"/>
    </source>
</evidence>
<dbReference type="Proteomes" id="UP000663929">
    <property type="component" value="Chromosome"/>
</dbReference>
<name>A0A8A4TIE7_SULCO</name>
<dbReference type="NCBIfam" id="TIGR02001">
    <property type="entry name" value="gcw_chp"/>
    <property type="match status" value="1"/>
</dbReference>
<reference evidence="2" key="1">
    <citation type="submission" date="2021-03" db="EMBL/GenBank/DDBJ databases">
        <title>Acanthopleuribacteraceae sp. M133.</title>
        <authorList>
            <person name="Wang G."/>
        </authorList>
    </citation>
    <scope>NUCLEOTIDE SEQUENCE</scope>
    <source>
        <strain evidence="2">M133</strain>
    </source>
</reference>
<feature type="chain" id="PRO_5035211025" evidence="1">
    <location>
        <begin position="17"/>
        <end position="206"/>
    </location>
</feature>
<feature type="signal peptide" evidence="1">
    <location>
        <begin position="1"/>
        <end position="16"/>
    </location>
</feature>
<protein>
    <submittedName>
        <fullName evidence="2">Uncharacterized protein</fullName>
    </submittedName>
</protein>
<keyword evidence="1" id="KW-0732">Signal</keyword>
<evidence type="ECO:0000256" key="1">
    <source>
        <dbReference type="SAM" id="SignalP"/>
    </source>
</evidence>
<gene>
    <name evidence="2" type="ORF">J3U87_25390</name>
</gene>
<sequence>MRVAMLVLLLFPSAYAQFGANATVTSDYYWRGISQTDENPALQLELDWHSQTGVYTGIWTSNVDFGDETDFEVDFWLGYKRAYDSGFSWDLGYVYYTFEGSAAMEFGEAYLGLNFKGFEIKYSIDPDHENAYSESSYTHEFGKRWHASARAGHYDFDVAGDYTDWAFLLGHAFKVFDVELAYMDTNIDDPPAVADARVVLSLSKSW</sequence>
<accession>A0A8A4TIE7</accession>
<keyword evidence="3" id="KW-1185">Reference proteome</keyword>
<evidence type="ECO:0000313" key="2">
    <source>
        <dbReference type="EMBL" id="QTD48932.1"/>
    </source>
</evidence>